<organism evidence="1 2">
    <name type="scientific">Alicyclobacillus cycloheptanicus</name>
    <dbReference type="NCBI Taxonomy" id="1457"/>
    <lineage>
        <taxon>Bacteria</taxon>
        <taxon>Bacillati</taxon>
        <taxon>Bacillota</taxon>
        <taxon>Bacilli</taxon>
        <taxon>Bacillales</taxon>
        <taxon>Alicyclobacillaceae</taxon>
        <taxon>Alicyclobacillus</taxon>
    </lineage>
</organism>
<evidence type="ECO:0008006" key="3">
    <source>
        <dbReference type="Google" id="ProtNLM"/>
    </source>
</evidence>
<accession>A0ABT9XK22</accession>
<protein>
    <recommendedName>
        <fullName evidence="3">AAA+ ATPase domain-containing protein</fullName>
    </recommendedName>
</protein>
<evidence type="ECO:0000313" key="2">
    <source>
        <dbReference type="Proteomes" id="UP001232973"/>
    </source>
</evidence>
<dbReference type="InterPro" id="IPR027417">
    <property type="entry name" value="P-loop_NTPase"/>
</dbReference>
<proteinExistence type="predicted"/>
<reference evidence="1 2" key="1">
    <citation type="submission" date="2023-07" db="EMBL/GenBank/DDBJ databases">
        <title>Genomic Encyclopedia of Type Strains, Phase IV (KMG-IV): sequencing the most valuable type-strain genomes for metagenomic binning, comparative biology and taxonomic classification.</title>
        <authorList>
            <person name="Goeker M."/>
        </authorList>
    </citation>
    <scope>NUCLEOTIDE SEQUENCE [LARGE SCALE GENOMIC DNA]</scope>
    <source>
        <strain evidence="1 2">DSM 4006</strain>
    </source>
</reference>
<dbReference type="Proteomes" id="UP001232973">
    <property type="component" value="Unassembled WGS sequence"/>
</dbReference>
<comment type="caution">
    <text evidence="1">The sequence shown here is derived from an EMBL/GenBank/DDBJ whole genome shotgun (WGS) entry which is preliminary data.</text>
</comment>
<evidence type="ECO:0000313" key="1">
    <source>
        <dbReference type="EMBL" id="MDQ0190659.1"/>
    </source>
</evidence>
<sequence length="1151" mass="133508">RGMQNIPGSLHFTPSFYEYLRFLNTFVTDSGERYLPTSSHAEPVIGLLKGFLNQGNHAHIIVGPYGAGKSLLATLIADIAFSGRDADWFSELQTKFLSIDADIYQYLEQMRYESLKYIPVIMTGSGLPFRQHILSSIYRTLKEYGLDLSMPLVVEEVKQIVTVWENQYRATFNSFLGLLAGKNWSYRTWLSEVENYDANAIEWFKSVYPQLTSGSQLHVSYDHDIVTQVSHVLGELKQHGYGLFLVYDEFGRFLQTLNSNEVHETMQDLQDIAELANHSDSKNLDILLITHRNLGQYALRFNEEFHKEFQRIEKRFSVYYTQADRATFVRLASKVTEEYREGDKFRNQFVKELRQFMLFPELTYTEIESLIINGSFPLHPVSLFVIPQLANLVGQNERTLFTFLESAESGGLKNHVQSTGDWYLVNQIFDYFEPSFSEFEKDSLIGQTYLMFNRLRRKLTESDYLLDELKVLKLITLWKIANLNARQVLSTELISFALLWDIEHTSDILENLQKKKVIRFNSVNEFWDLFEGSGIDIDVEINERLKVSVVDKRQKALLLEAALTERFILPKIYNDVKSMTRFASVHAVFGTELLSGEIQSSSLIESKGSDAAVLFVIDDTQEDYSNLLNALHSVSMNDVQTIYGLPTDKLSYYIEPVLERLWAVKHLMQDKYFLSQDKYLLDELRQLHTELEFDLNRLIRNSFDVRDCTWVHQGKEIRTGRSHLGKYLSEVMMSVFPLTPEIRNESFNRRNITKVQKTAAIKVVDMLINARSDEQLHIDGYGPDYLIYATVVKNNGIELFGDRDLQNPLINELRSRLLDVLRKGKGGFSDFVDIFVSPPFGIRRPVIPVLLTALLKTEWNQIMFYNNLIYTPDVNGELLYYMVENPHIYTFTYQPTDKKFERIINQVETVFNEYTDGIDRALPASVYSTRVLLKWLRQLPKISQSTLKTSSEANDFKEIIRHGEVEPAAALNELYKLLKKHKDEDILTQLKEECERYFEIHRSGIEKQIFLSAQVSDFAELCRWAEAQENKVKLMNPLVRGILDSGEETWVDNLSESIVGVRRENWSDATDNLYIKQIQSYLMQVSNESYKSFMEVRVGDELHTVRDVELSEKSRLIYNNTKTNLKLMSRTVAKEEIQLVLLKLLQEFLSE</sequence>
<dbReference type="SUPFAM" id="SSF52540">
    <property type="entry name" value="P-loop containing nucleoside triphosphate hydrolases"/>
    <property type="match status" value="1"/>
</dbReference>
<keyword evidence="2" id="KW-1185">Reference proteome</keyword>
<gene>
    <name evidence="1" type="ORF">J2S03_002526</name>
</gene>
<dbReference type="EMBL" id="JAUSTP010000021">
    <property type="protein sequence ID" value="MDQ0190659.1"/>
    <property type="molecule type" value="Genomic_DNA"/>
</dbReference>
<name>A0ABT9XK22_9BACL</name>
<feature type="non-terminal residue" evidence="1">
    <location>
        <position position="1"/>
    </location>
</feature>